<evidence type="ECO:0000313" key="8">
    <source>
        <dbReference type="EMBL" id="KCW67689.1"/>
    </source>
</evidence>
<comment type="similarity">
    <text evidence="3">Belongs to the GST superfamily. Tau family.</text>
</comment>
<evidence type="ECO:0000256" key="1">
    <source>
        <dbReference type="ARBA" id="ARBA00022575"/>
    </source>
</evidence>
<dbReference type="Pfam" id="PF13410">
    <property type="entry name" value="GST_C_2"/>
    <property type="match status" value="1"/>
</dbReference>
<dbReference type="GO" id="GO:0009407">
    <property type="term" value="P:toxin catabolic process"/>
    <property type="evidence" value="ECO:0007669"/>
    <property type="project" value="UniProtKB-ARBA"/>
</dbReference>
<feature type="domain" description="GST N-terminal" evidence="6">
    <location>
        <begin position="4"/>
        <end position="83"/>
    </location>
</feature>
<dbReference type="STRING" id="71139.A0A059BNT0"/>
<dbReference type="EMBL" id="KK198758">
    <property type="protein sequence ID" value="KCW67689.1"/>
    <property type="molecule type" value="Genomic_DNA"/>
</dbReference>
<dbReference type="GO" id="GO:0004364">
    <property type="term" value="F:glutathione transferase activity"/>
    <property type="evidence" value="ECO:0000318"/>
    <property type="project" value="GO_Central"/>
</dbReference>
<evidence type="ECO:0000256" key="4">
    <source>
        <dbReference type="ARBA" id="ARBA00047960"/>
    </source>
</evidence>
<accession>A0A059BNT0</accession>
<dbReference type="InterPro" id="IPR045073">
    <property type="entry name" value="Omega/Tau-like"/>
</dbReference>
<comment type="function">
    <text evidence="5">Is involved in the conjugation of reduced glutathione to a wide number of exogenous and endogenous hydrophobic electrophiles.</text>
</comment>
<evidence type="ECO:0000256" key="3">
    <source>
        <dbReference type="ARBA" id="ARBA00025743"/>
    </source>
</evidence>
<dbReference type="GO" id="GO:0006749">
    <property type="term" value="P:glutathione metabolic process"/>
    <property type="evidence" value="ECO:0000318"/>
    <property type="project" value="GO_Central"/>
</dbReference>
<dbReference type="GO" id="GO:0005829">
    <property type="term" value="C:cytosol"/>
    <property type="evidence" value="ECO:0007669"/>
    <property type="project" value="UniProtKB-SubCell"/>
</dbReference>
<dbReference type="OMA" id="CWFPTYE"/>
<sequence>MADEEVTLLDFCASMYGMRCRAALAEKGDEHKSKEEHSVNKSELLLQLNPIHKKIPVLIHNGKPVCESLVIVELWTMKGEEQDAAKKEFIECLKLVESELGDRAFFGGEKFGFLDIAIIGFYCWFSTYETCGDFSIEAEYPELAAWGKRCLEKESASKALTDPRKSCAFILESKNARGKE</sequence>
<evidence type="ECO:0000256" key="5">
    <source>
        <dbReference type="RuleBase" id="RU369102"/>
    </source>
</evidence>
<dbReference type="InParanoid" id="A0A059BNT0"/>
<evidence type="ECO:0000256" key="2">
    <source>
        <dbReference type="ARBA" id="ARBA00022679"/>
    </source>
</evidence>
<comment type="subcellular location">
    <subcellularLocation>
        <location evidence="5">Cytoplasm</location>
        <location evidence="5">Cytosol</location>
    </subcellularLocation>
</comment>
<comment type="catalytic activity">
    <reaction evidence="4 5">
        <text>RX + glutathione = an S-substituted glutathione + a halide anion + H(+)</text>
        <dbReference type="Rhea" id="RHEA:16437"/>
        <dbReference type="ChEBI" id="CHEBI:15378"/>
        <dbReference type="ChEBI" id="CHEBI:16042"/>
        <dbReference type="ChEBI" id="CHEBI:17792"/>
        <dbReference type="ChEBI" id="CHEBI:57925"/>
        <dbReference type="ChEBI" id="CHEBI:90779"/>
        <dbReference type="EC" id="2.5.1.18"/>
    </reaction>
</comment>
<proteinExistence type="inferred from homology"/>
<dbReference type="InterPro" id="IPR036282">
    <property type="entry name" value="Glutathione-S-Trfase_C_sf"/>
</dbReference>
<organism evidence="8">
    <name type="scientific">Eucalyptus grandis</name>
    <name type="common">Flooded gum</name>
    <dbReference type="NCBI Taxonomy" id="71139"/>
    <lineage>
        <taxon>Eukaryota</taxon>
        <taxon>Viridiplantae</taxon>
        <taxon>Streptophyta</taxon>
        <taxon>Embryophyta</taxon>
        <taxon>Tracheophyta</taxon>
        <taxon>Spermatophyta</taxon>
        <taxon>Magnoliopsida</taxon>
        <taxon>eudicotyledons</taxon>
        <taxon>Gunneridae</taxon>
        <taxon>Pentapetalae</taxon>
        <taxon>rosids</taxon>
        <taxon>malvids</taxon>
        <taxon>Myrtales</taxon>
        <taxon>Myrtaceae</taxon>
        <taxon>Myrtoideae</taxon>
        <taxon>Eucalypteae</taxon>
        <taxon>Eucalyptus</taxon>
    </lineage>
</organism>
<feature type="domain" description="GST C-terminal" evidence="7">
    <location>
        <begin position="33"/>
        <end position="169"/>
    </location>
</feature>
<name>A0A059BNT0_EUCGR</name>
<dbReference type="Pfam" id="PF02798">
    <property type="entry name" value="GST_N"/>
    <property type="match status" value="1"/>
</dbReference>
<dbReference type="PROSITE" id="PS50404">
    <property type="entry name" value="GST_NTER"/>
    <property type="match status" value="1"/>
</dbReference>
<keyword evidence="1" id="KW-0216">Detoxification</keyword>
<dbReference type="SUPFAM" id="SSF52833">
    <property type="entry name" value="Thioredoxin-like"/>
    <property type="match status" value="1"/>
</dbReference>
<dbReference type="Gene3D" id="3.40.30.10">
    <property type="entry name" value="Glutaredoxin"/>
    <property type="match status" value="1"/>
</dbReference>
<protein>
    <recommendedName>
        <fullName evidence="5">Glutathione S-transferase</fullName>
        <ecNumber evidence="5">2.5.1.18</ecNumber>
    </recommendedName>
</protein>
<dbReference type="InterPro" id="IPR045074">
    <property type="entry name" value="GST_C_Tau"/>
</dbReference>
<dbReference type="InterPro" id="IPR004045">
    <property type="entry name" value="Glutathione_S-Trfase_N"/>
</dbReference>
<keyword evidence="5" id="KW-0963">Cytoplasm</keyword>
<dbReference type="CDD" id="cd03185">
    <property type="entry name" value="GST_C_Tau"/>
    <property type="match status" value="1"/>
</dbReference>
<keyword evidence="2 5" id="KW-0808">Transferase</keyword>
<dbReference type="SUPFAM" id="SSF47616">
    <property type="entry name" value="GST C-terminal domain-like"/>
    <property type="match status" value="1"/>
</dbReference>
<dbReference type="EC" id="2.5.1.18" evidence="5"/>
<dbReference type="Gramene" id="KCW67689">
    <property type="protein sequence ID" value="KCW67689"/>
    <property type="gene ID" value="EUGRSUZ_F01434"/>
</dbReference>
<evidence type="ECO:0000259" key="6">
    <source>
        <dbReference type="PROSITE" id="PS50404"/>
    </source>
</evidence>
<reference evidence="8" key="1">
    <citation type="submission" date="2013-07" db="EMBL/GenBank/DDBJ databases">
        <title>The genome of Eucalyptus grandis.</title>
        <authorList>
            <person name="Schmutz J."/>
            <person name="Hayes R."/>
            <person name="Myburg A."/>
            <person name="Tuskan G."/>
            <person name="Grattapaglia D."/>
            <person name="Rokhsar D.S."/>
        </authorList>
    </citation>
    <scope>NUCLEOTIDE SEQUENCE</scope>
    <source>
        <tissue evidence="8">Leaf extractions</tissue>
    </source>
</reference>
<dbReference type="InterPro" id="IPR010987">
    <property type="entry name" value="Glutathione-S-Trfase_C-like"/>
</dbReference>
<gene>
    <name evidence="8" type="ORF">EUGRSUZ_F01434</name>
</gene>
<dbReference type="PANTHER" id="PTHR11260:SF773">
    <property type="entry name" value="GLUTATHIONE S-TRANSFERASE U26"/>
    <property type="match status" value="1"/>
</dbReference>
<dbReference type="PROSITE" id="PS50405">
    <property type="entry name" value="GST_CTER"/>
    <property type="match status" value="1"/>
</dbReference>
<evidence type="ECO:0000259" key="7">
    <source>
        <dbReference type="PROSITE" id="PS50405"/>
    </source>
</evidence>
<dbReference type="AlphaFoldDB" id="A0A059BNT0"/>
<dbReference type="PANTHER" id="PTHR11260">
    <property type="entry name" value="GLUTATHIONE S-TRANSFERASE, GST, SUPERFAMILY, GST DOMAIN CONTAINING"/>
    <property type="match status" value="1"/>
</dbReference>
<dbReference type="Gene3D" id="1.20.1050.10">
    <property type="match status" value="1"/>
</dbReference>
<dbReference type="InterPro" id="IPR036249">
    <property type="entry name" value="Thioredoxin-like_sf"/>
</dbReference>
<dbReference type="CDD" id="cd03058">
    <property type="entry name" value="GST_N_Tau"/>
    <property type="match status" value="1"/>
</dbReference>
<dbReference type="GO" id="GO:0005737">
    <property type="term" value="C:cytoplasm"/>
    <property type="evidence" value="ECO:0000318"/>
    <property type="project" value="GO_Central"/>
</dbReference>